<protein>
    <submittedName>
        <fullName evidence="4">TetR/AcrR family transcriptional regulator</fullName>
    </submittedName>
</protein>
<reference evidence="4" key="1">
    <citation type="journal article" date="2021" name="PeerJ">
        <title>Extensive microbial diversity within the chicken gut microbiome revealed by metagenomics and culture.</title>
        <authorList>
            <person name="Gilroy R."/>
            <person name="Ravi A."/>
            <person name="Getino M."/>
            <person name="Pursley I."/>
            <person name="Horton D.L."/>
            <person name="Alikhan N.F."/>
            <person name="Baker D."/>
            <person name="Gharbi K."/>
            <person name="Hall N."/>
            <person name="Watson M."/>
            <person name="Adriaenssens E.M."/>
            <person name="Foster-Nyarko E."/>
            <person name="Jarju S."/>
            <person name="Secka A."/>
            <person name="Antonio M."/>
            <person name="Oren A."/>
            <person name="Chaudhuri R.R."/>
            <person name="La Ragione R."/>
            <person name="Hildebrand F."/>
            <person name="Pallen M.J."/>
        </authorList>
    </citation>
    <scope>NUCLEOTIDE SEQUENCE</scope>
    <source>
        <strain evidence="4">CHK188-4685</strain>
    </source>
</reference>
<dbReference type="Pfam" id="PF08359">
    <property type="entry name" value="TetR_C_4"/>
    <property type="match status" value="1"/>
</dbReference>
<dbReference type="InterPro" id="IPR009057">
    <property type="entry name" value="Homeodomain-like_sf"/>
</dbReference>
<dbReference type="EMBL" id="DWYS01000090">
    <property type="protein sequence ID" value="HJB07680.1"/>
    <property type="molecule type" value="Genomic_DNA"/>
</dbReference>
<dbReference type="AlphaFoldDB" id="A0A9D2L807"/>
<dbReference type="PANTHER" id="PTHR43479">
    <property type="entry name" value="ACREF/ENVCD OPERON REPRESSOR-RELATED"/>
    <property type="match status" value="1"/>
</dbReference>
<dbReference type="PRINTS" id="PR00455">
    <property type="entry name" value="HTHTETR"/>
</dbReference>
<dbReference type="Proteomes" id="UP000886804">
    <property type="component" value="Unassembled WGS sequence"/>
</dbReference>
<evidence type="ECO:0000256" key="2">
    <source>
        <dbReference type="PROSITE-ProRule" id="PRU00335"/>
    </source>
</evidence>
<dbReference type="InterPro" id="IPR001647">
    <property type="entry name" value="HTH_TetR"/>
</dbReference>
<keyword evidence="1 2" id="KW-0238">DNA-binding</keyword>
<reference evidence="4" key="2">
    <citation type="submission" date="2021-04" db="EMBL/GenBank/DDBJ databases">
        <authorList>
            <person name="Gilroy R."/>
        </authorList>
    </citation>
    <scope>NUCLEOTIDE SEQUENCE</scope>
    <source>
        <strain evidence="4">CHK188-4685</strain>
    </source>
</reference>
<dbReference type="Pfam" id="PF00440">
    <property type="entry name" value="TetR_N"/>
    <property type="match status" value="1"/>
</dbReference>
<dbReference type="PANTHER" id="PTHR43479:SF11">
    <property type="entry name" value="ACREF_ENVCD OPERON REPRESSOR-RELATED"/>
    <property type="match status" value="1"/>
</dbReference>
<name>A0A9D2L807_9FIRM</name>
<dbReference type="PROSITE" id="PS50977">
    <property type="entry name" value="HTH_TETR_2"/>
    <property type="match status" value="1"/>
</dbReference>
<dbReference type="InterPro" id="IPR013570">
    <property type="entry name" value="Tscrpt_reg_YsiA_C"/>
</dbReference>
<sequence>MNKGARTKQLLYDCAIALFKEKGYRNVSVDEIVRKAGTAKGTFYIYFESKSSIVGEMMHQYDAYYDSLCLEMSPSQSVEERLDFLISRSCSFTEKEIGLDLIRVLYENQLQMRPEEQEAMDINRTLYQVIISLIREGQEKGLYRQDQDCLYLAELLIRCLRGTFYEWCMKDGGFDLKQEGLEVTRRLRRSF</sequence>
<evidence type="ECO:0000313" key="4">
    <source>
        <dbReference type="EMBL" id="HJB07680.1"/>
    </source>
</evidence>
<proteinExistence type="predicted"/>
<organism evidence="4 5">
    <name type="scientific">Candidatus Enterocloster faecavium</name>
    <dbReference type="NCBI Taxonomy" id="2838560"/>
    <lineage>
        <taxon>Bacteria</taxon>
        <taxon>Bacillati</taxon>
        <taxon>Bacillota</taxon>
        <taxon>Clostridia</taxon>
        <taxon>Lachnospirales</taxon>
        <taxon>Lachnospiraceae</taxon>
        <taxon>Enterocloster</taxon>
    </lineage>
</organism>
<dbReference type="Gene3D" id="1.10.357.10">
    <property type="entry name" value="Tetracycline Repressor, domain 2"/>
    <property type="match status" value="1"/>
</dbReference>
<accession>A0A9D2L807</accession>
<dbReference type="GO" id="GO:0003677">
    <property type="term" value="F:DNA binding"/>
    <property type="evidence" value="ECO:0007669"/>
    <property type="project" value="UniProtKB-UniRule"/>
</dbReference>
<dbReference type="SUPFAM" id="SSF48498">
    <property type="entry name" value="Tetracyclin repressor-like, C-terminal domain"/>
    <property type="match status" value="1"/>
</dbReference>
<evidence type="ECO:0000313" key="5">
    <source>
        <dbReference type="Proteomes" id="UP000886804"/>
    </source>
</evidence>
<feature type="DNA-binding region" description="H-T-H motif" evidence="2">
    <location>
        <begin position="28"/>
        <end position="47"/>
    </location>
</feature>
<dbReference type="InterPro" id="IPR036271">
    <property type="entry name" value="Tet_transcr_reg_TetR-rel_C_sf"/>
</dbReference>
<dbReference type="InterPro" id="IPR050624">
    <property type="entry name" value="HTH-type_Tx_Regulator"/>
</dbReference>
<evidence type="ECO:0000256" key="1">
    <source>
        <dbReference type="ARBA" id="ARBA00023125"/>
    </source>
</evidence>
<evidence type="ECO:0000259" key="3">
    <source>
        <dbReference type="PROSITE" id="PS50977"/>
    </source>
</evidence>
<comment type="caution">
    <text evidence="4">The sequence shown here is derived from an EMBL/GenBank/DDBJ whole genome shotgun (WGS) entry which is preliminary data.</text>
</comment>
<gene>
    <name evidence="4" type="ORF">H9716_07410</name>
</gene>
<dbReference type="SUPFAM" id="SSF46689">
    <property type="entry name" value="Homeodomain-like"/>
    <property type="match status" value="1"/>
</dbReference>
<feature type="domain" description="HTH tetR-type" evidence="3">
    <location>
        <begin position="5"/>
        <end position="65"/>
    </location>
</feature>